<dbReference type="GO" id="GO:0003700">
    <property type="term" value="F:DNA-binding transcription factor activity"/>
    <property type="evidence" value="ECO:0007669"/>
    <property type="project" value="TreeGrafter"/>
</dbReference>
<reference evidence="3" key="1">
    <citation type="submission" date="2020-08" db="EMBL/GenBank/DDBJ databases">
        <title>Genome public.</title>
        <authorList>
            <person name="Liu C."/>
            <person name="Sun Q."/>
        </authorList>
    </citation>
    <scope>NUCLEOTIDE SEQUENCE</scope>
    <source>
        <strain evidence="3">NSJ-51</strain>
    </source>
</reference>
<dbReference type="RefSeq" id="WP_186908135.1">
    <property type="nucleotide sequence ID" value="NZ_JAWRIY010000135.1"/>
</dbReference>
<evidence type="ECO:0000259" key="2">
    <source>
        <dbReference type="PROSITE" id="PS50943"/>
    </source>
</evidence>
<accession>A0A8J6MAA3</accession>
<keyword evidence="1" id="KW-0238">DNA-binding</keyword>
<feature type="domain" description="HTH cro/C1-type" evidence="2">
    <location>
        <begin position="10"/>
        <end position="64"/>
    </location>
</feature>
<comment type="caution">
    <text evidence="3">The sequence shown here is derived from an EMBL/GenBank/DDBJ whole genome shotgun (WGS) entry which is preliminary data.</text>
</comment>
<dbReference type="SMART" id="SM00530">
    <property type="entry name" value="HTH_XRE"/>
    <property type="match status" value="1"/>
</dbReference>
<evidence type="ECO:0000313" key="3">
    <source>
        <dbReference type="EMBL" id="MBC5734195.1"/>
    </source>
</evidence>
<evidence type="ECO:0000313" key="4">
    <source>
        <dbReference type="Proteomes" id="UP000661435"/>
    </source>
</evidence>
<dbReference type="AlphaFoldDB" id="A0A8J6MAA3"/>
<dbReference type="InterPro" id="IPR010982">
    <property type="entry name" value="Lambda_DNA-bd_dom_sf"/>
</dbReference>
<dbReference type="Pfam" id="PF12844">
    <property type="entry name" value="HTH_19"/>
    <property type="match status" value="1"/>
</dbReference>
<dbReference type="GO" id="GO:0005829">
    <property type="term" value="C:cytosol"/>
    <property type="evidence" value="ECO:0007669"/>
    <property type="project" value="TreeGrafter"/>
</dbReference>
<dbReference type="Proteomes" id="UP000661435">
    <property type="component" value="Unassembled WGS sequence"/>
</dbReference>
<gene>
    <name evidence="3" type="ORF">H8S57_10725</name>
</gene>
<dbReference type="PROSITE" id="PS50943">
    <property type="entry name" value="HTH_CROC1"/>
    <property type="match status" value="1"/>
</dbReference>
<dbReference type="InterPro" id="IPR050807">
    <property type="entry name" value="TransReg_Diox_bact_type"/>
</dbReference>
<protein>
    <submittedName>
        <fullName evidence="3">Helix-turn-helix transcriptional regulator</fullName>
    </submittedName>
</protein>
<dbReference type="CDD" id="cd00093">
    <property type="entry name" value="HTH_XRE"/>
    <property type="match status" value="1"/>
</dbReference>
<dbReference type="InterPro" id="IPR001387">
    <property type="entry name" value="Cro/C1-type_HTH"/>
</dbReference>
<organism evidence="3 4">
    <name type="scientific">Lawsonibacter hominis</name>
    <dbReference type="NCBI Taxonomy" id="2763053"/>
    <lineage>
        <taxon>Bacteria</taxon>
        <taxon>Bacillati</taxon>
        <taxon>Bacillota</taxon>
        <taxon>Clostridia</taxon>
        <taxon>Eubacteriales</taxon>
        <taxon>Oscillospiraceae</taxon>
        <taxon>Lawsonibacter</taxon>
    </lineage>
</organism>
<name>A0A8J6MAA3_9FIRM</name>
<dbReference type="PANTHER" id="PTHR46797">
    <property type="entry name" value="HTH-TYPE TRANSCRIPTIONAL REGULATOR"/>
    <property type="match status" value="1"/>
</dbReference>
<evidence type="ECO:0000256" key="1">
    <source>
        <dbReference type="ARBA" id="ARBA00023125"/>
    </source>
</evidence>
<dbReference type="Gene3D" id="1.10.260.40">
    <property type="entry name" value="lambda repressor-like DNA-binding domains"/>
    <property type="match status" value="1"/>
</dbReference>
<dbReference type="PANTHER" id="PTHR46797:SF1">
    <property type="entry name" value="METHYLPHOSPHONATE SYNTHASE"/>
    <property type="match status" value="1"/>
</dbReference>
<keyword evidence="4" id="KW-1185">Reference proteome</keyword>
<dbReference type="SUPFAM" id="SSF47413">
    <property type="entry name" value="lambda repressor-like DNA-binding domains"/>
    <property type="match status" value="1"/>
</dbReference>
<dbReference type="EMBL" id="JACOPP010000014">
    <property type="protein sequence ID" value="MBC5734195.1"/>
    <property type="molecule type" value="Genomic_DNA"/>
</dbReference>
<sequence>MFEEQLARRLTALREQKQVSAREMSLDIGLSESYVNNIENQKMLPSMRNFFYICDYFGITPREFFDDETPCPQQLHRLMDALKALDAKQLDALVNLAEQMKR</sequence>
<proteinExistence type="predicted"/>
<dbReference type="GO" id="GO:0003677">
    <property type="term" value="F:DNA binding"/>
    <property type="evidence" value="ECO:0007669"/>
    <property type="project" value="UniProtKB-KW"/>
</dbReference>